<keyword evidence="3" id="KW-1185">Reference proteome</keyword>
<evidence type="ECO:0000313" key="3">
    <source>
        <dbReference type="Proteomes" id="UP000237752"/>
    </source>
</evidence>
<proteinExistence type="predicted"/>
<organism evidence="2 3">
    <name type="scientific">Antricoccus suffuscus</name>
    <dbReference type="NCBI Taxonomy" id="1629062"/>
    <lineage>
        <taxon>Bacteria</taxon>
        <taxon>Bacillati</taxon>
        <taxon>Actinomycetota</taxon>
        <taxon>Actinomycetes</taxon>
        <taxon>Geodermatophilales</taxon>
        <taxon>Antricoccaceae</taxon>
        <taxon>Antricoccus</taxon>
    </lineage>
</organism>
<evidence type="ECO:0000256" key="1">
    <source>
        <dbReference type="SAM" id="MobiDB-lite"/>
    </source>
</evidence>
<protein>
    <submittedName>
        <fullName evidence="2">Uncharacterized protein</fullName>
    </submittedName>
</protein>
<comment type="caution">
    <text evidence="2">The sequence shown here is derived from an EMBL/GenBank/DDBJ whole genome shotgun (WGS) entry which is preliminary data.</text>
</comment>
<name>A0A2T0YYP4_9ACTN</name>
<dbReference type="EMBL" id="PVUE01000035">
    <property type="protein sequence ID" value="PRZ29216.1"/>
    <property type="molecule type" value="Genomic_DNA"/>
</dbReference>
<sequence>MTGAIDPRHYPPRRLPPTTRDTTRARLRAVPKIDPRERFGPQYAELTRLVETAATIEPEQGRAIENTWYQHRGRRRFAARSAASSAAAKAGRLICQIDARQAAWSASELPSRDAAGDAAHALAVRDLIGEIFTHEDYDELVLPWVATMGAIHPQDGAA</sequence>
<dbReference type="RefSeq" id="WP_106351198.1">
    <property type="nucleotide sequence ID" value="NZ_PVUE01000035.1"/>
</dbReference>
<gene>
    <name evidence="2" type="ORF">CLV47_13510</name>
</gene>
<accession>A0A2T0YYP4</accession>
<feature type="region of interest" description="Disordered" evidence="1">
    <location>
        <begin position="1"/>
        <end position="22"/>
    </location>
</feature>
<reference evidence="2 3" key="1">
    <citation type="submission" date="2018-03" db="EMBL/GenBank/DDBJ databases">
        <title>Genomic Encyclopedia of Archaeal and Bacterial Type Strains, Phase II (KMG-II): from individual species to whole genera.</title>
        <authorList>
            <person name="Goeker M."/>
        </authorList>
    </citation>
    <scope>NUCLEOTIDE SEQUENCE [LARGE SCALE GENOMIC DNA]</scope>
    <source>
        <strain evidence="2 3">DSM 100065</strain>
    </source>
</reference>
<dbReference type="AlphaFoldDB" id="A0A2T0YYP4"/>
<dbReference type="OrthoDB" id="5192846at2"/>
<dbReference type="Proteomes" id="UP000237752">
    <property type="component" value="Unassembled WGS sequence"/>
</dbReference>
<evidence type="ECO:0000313" key="2">
    <source>
        <dbReference type="EMBL" id="PRZ29216.1"/>
    </source>
</evidence>